<feature type="compositionally biased region" description="Basic and acidic residues" evidence="1">
    <location>
        <begin position="465"/>
        <end position="484"/>
    </location>
</feature>
<evidence type="ECO:0000313" key="3">
    <source>
        <dbReference type="Proteomes" id="UP000649617"/>
    </source>
</evidence>
<feature type="non-terminal residue" evidence="2">
    <location>
        <position position="1949"/>
    </location>
</feature>
<organism evidence="2 3">
    <name type="scientific">Symbiodinium pilosum</name>
    <name type="common">Dinoflagellate</name>
    <dbReference type="NCBI Taxonomy" id="2952"/>
    <lineage>
        <taxon>Eukaryota</taxon>
        <taxon>Sar</taxon>
        <taxon>Alveolata</taxon>
        <taxon>Dinophyceae</taxon>
        <taxon>Suessiales</taxon>
        <taxon>Symbiodiniaceae</taxon>
        <taxon>Symbiodinium</taxon>
    </lineage>
</organism>
<protein>
    <recommendedName>
        <fullName evidence="4">Ubiquitin-like protease family profile domain-containing protein</fullName>
    </recommendedName>
</protein>
<feature type="region of interest" description="Disordered" evidence="1">
    <location>
        <begin position="373"/>
        <end position="499"/>
    </location>
</feature>
<dbReference type="OrthoDB" id="416388at2759"/>
<proteinExistence type="predicted"/>
<reference evidence="2" key="1">
    <citation type="submission" date="2021-02" db="EMBL/GenBank/DDBJ databases">
        <authorList>
            <person name="Dougan E. K."/>
            <person name="Rhodes N."/>
            <person name="Thang M."/>
            <person name="Chan C."/>
        </authorList>
    </citation>
    <scope>NUCLEOTIDE SEQUENCE</scope>
</reference>
<dbReference type="EMBL" id="CAJNIZ010016397">
    <property type="protein sequence ID" value="CAE7385360.1"/>
    <property type="molecule type" value="Genomic_DNA"/>
</dbReference>
<feature type="region of interest" description="Disordered" evidence="1">
    <location>
        <begin position="649"/>
        <end position="678"/>
    </location>
</feature>
<feature type="compositionally biased region" description="Basic residues" evidence="1">
    <location>
        <begin position="426"/>
        <end position="441"/>
    </location>
</feature>
<feature type="region of interest" description="Disordered" evidence="1">
    <location>
        <begin position="1849"/>
        <end position="1870"/>
    </location>
</feature>
<dbReference type="Proteomes" id="UP000649617">
    <property type="component" value="Unassembled WGS sequence"/>
</dbReference>
<evidence type="ECO:0008006" key="4">
    <source>
        <dbReference type="Google" id="ProtNLM"/>
    </source>
</evidence>
<accession>A0A812QB31</accession>
<sequence length="1949" mass="215061">KAITAERRAMIFQALPTAIRQTCADVALMEFTAVMKYHLAGETRPWVSLSREGKVQWVEQNPRQYLTESGKQGRLEAAWAAEMETFGLREFTEPLAMRTLDEDGESDMRFLCASFKDMDWAAAVVGAVGAAHERSLSPEKSDPAKKESSTIKKEAKQPVTVKLERLEREQQPKTKPDIKPCVTSKELEHRLTKGLPYRPITAAMLDFTQVLRGVLAVARDLMQDSWLGKIAVLNCGEECRADMLGLQANAKVILGMVYSTDHWALLCVDKRESLKALIYSGRRDQQCSDMAVAFIAYLVEISWLPEPVRVRPAHCPPQRDGWSCGHRVILAANVILELIASGDKLPGILDAEDVNEENVQLLVDVAARPAVKKQNAQTNEQPSAPAYIDAAPASSPQECTTPPRRKRPAADFDDALSPEAPSPKSTPRRRLQMRERTKARKAGSAGQPSSSGQPTKRSKPKTKKAQQEQLREATAKAADKDVTHTRFQKSHYQEGKPPPAGHWNAFMQALAWGETLTCSICLRLQKCVESVEGEQGDAIGDACDSPEVGRPAGAQLVAVPAQAAEPVLGPRCHQKGRPKKDEAEGQRWCLHTFIRLQRSDIYLQTSKSFTAGKFAYKCVPCGRIIGFQSRTNPEKVFRHERGIYHKKGLRRMQGANEDEDEENCEDSASEREPEEAEDTQLSQLVAVQATSEECHGVSCKDETSCLFFFQASLENFYYAGQPSTIYGEKEEDPMRGASLTLKNESVMLRSDKCQKQYSRRDGACAECKKLASKAAVQKHVCKQSYVVDLCALAFNISHRSDKDVDLHLKMMRKRDYYKKGWAGQDLDKLMGSPSKLEQVRSIVHRLQCIPSWRLNPALKALLQKWLVPTPSFHSGDVESSAHASLVQQLAGAVREGRCRSEDLALAAKVAAGRLRGDSLVQGLVTSFLNVFKSDLQHQRYKTTGAHMGFAAVEDALHRLGQTDECRNLMKVFCVNPRKLPKLNIFNAMLPQHFLSMESPERLRESIQCAFGHLKLGQGRAFLLFDETVHAQDFDLLRSVHNGADAYIGGHWSRNPEEDYARLDPLQYDHHNLPLEKLARLALAFVFKRSDSNKYCMDVCLLPRPRGQASASEMLHLVTSVLQQATAVQAGVPPQGTACDAATCNKQVAKAFAGQLPQARMREHQFLADCRLIRPGFSFWPYAFVVHGEGQHLMTCFLGGFHLQKRFSLQFAAGSKKICLGSVHVDLACMLGRGLPRPAFALREPQSDKHSAARMAPCYTPRVWASLGTHVYILFGALISAITCSAAAFTVQQRAMNAFSLHYLVLLHAASNRKRWGPDWELHSLALTTLRNISITCAGAVATCKTVVEPAALQELRIETHFGNVKSHVRGTASLRDLLFGTAKEHARQACELKTLTAKDLPTAFTSQPRDPMSDADLAQCSRQALAVALQFHCCISEDLAVSEAYDDLQTFWNKRGGAKLFGQLDEADLEAAACLDDAASDDEAEWNPDAVEVTGQALEENEEKNEGIAFAQEGTLLESLQGHAALNEELQKYLEILGDANMPSANDANQPDKDDRRAAAAKKHFLDMFPDEADEGAPQDDGYAAVPKTLLELLKPVLKKQGAEFDLGEATALGTKACLLRVHALIGGIRRMSRLCRLEEGLLSLAALEEAQVPMNQHNLRQHELALARQAASLSRTRVSRSAAWAAAQAAFVAKVKTKNAAASGEDPGLIPVAAYKPQLDPKVPQVLLIRDAEQGARLCLVLSVYRGSVVRKATSKQLGQVRVSKPVADELPAECVRVVHVAPLAREGDHYVSSCAEAPLRLDPVNCVQGQLTVKNVCLSATRVHIFLSKASEEALRQIEERRLSIPELTEDADGGDDVPLPKGVGDAAASSRKFDDRSFMRRSLEDSVPAFMTGLKNQYAEMQLKFLDDDGVLAVGKEKYTWAEILKAVPGYFLQTLKDQRDVGANG</sequence>
<gene>
    <name evidence="2" type="ORF">SPIL2461_LOCUS9426</name>
</gene>
<feature type="compositionally biased region" description="Acidic residues" evidence="1">
    <location>
        <begin position="656"/>
        <end position="678"/>
    </location>
</feature>
<feature type="region of interest" description="Disordered" evidence="1">
    <location>
        <begin position="132"/>
        <end position="157"/>
    </location>
</feature>
<comment type="caution">
    <text evidence="2">The sequence shown here is derived from an EMBL/GenBank/DDBJ whole genome shotgun (WGS) entry which is preliminary data.</text>
</comment>
<name>A0A812QB31_SYMPI</name>
<evidence type="ECO:0000313" key="2">
    <source>
        <dbReference type="EMBL" id="CAE7385360.1"/>
    </source>
</evidence>
<keyword evidence="3" id="KW-1185">Reference proteome</keyword>
<evidence type="ECO:0000256" key="1">
    <source>
        <dbReference type="SAM" id="MobiDB-lite"/>
    </source>
</evidence>
<feature type="compositionally biased region" description="Low complexity" evidence="1">
    <location>
        <begin position="442"/>
        <end position="454"/>
    </location>
</feature>
<dbReference type="Gene3D" id="3.40.395.10">
    <property type="entry name" value="Adenoviral Proteinase, Chain A"/>
    <property type="match status" value="1"/>
</dbReference>